<name>A0ABU4JP03_9CLOT</name>
<proteinExistence type="predicted"/>
<dbReference type="Proteomes" id="UP001281656">
    <property type="component" value="Unassembled WGS sequence"/>
</dbReference>
<protein>
    <recommendedName>
        <fullName evidence="4">SPOR domain-containing protein</fullName>
    </recommendedName>
</protein>
<accession>A0ABU4JP03</accession>
<evidence type="ECO:0008006" key="4">
    <source>
        <dbReference type="Google" id="ProtNLM"/>
    </source>
</evidence>
<evidence type="ECO:0000313" key="2">
    <source>
        <dbReference type="EMBL" id="MDW8799871.1"/>
    </source>
</evidence>
<evidence type="ECO:0000256" key="1">
    <source>
        <dbReference type="SAM" id="Phobius"/>
    </source>
</evidence>
<keyword evidence="1" id="KW-1133">Transmembrane helix</keyword>
<gene>
    <name evidence="2" type="ORF">P8V03_01725</name>
</gene>
<comment type="caution">
    <text evidence="2">The sequence shown here is derived from an EMBL/GenBank/DDBJ whole genome shotgun (WGS) entry which is preliminary data.</text>
</comment>
<dbReference type="EMBL" id="JARUJP010000001">
    <property type="protein sequence ID" value="MDW8799871.1"/>
    <property type="molecule type" value="Genomic_DNA"/>
</dbReference>
<keyword evidence="3" id="KW-1185">Reference proteome</keyword>
<dbReference type="RefSeq" id="WP_318796549.1">
    <property type="nucleotide sequence ID" value="NZ_JARUJP010000001.1"/>
</dbReference>
<reference evidence="2 3" key="1">
    <citation type="submission" date="2023-04" db="EMBL/GenBank/DDBJ databases">
        <title>Clostridium tannerae sp. nov., isolated from the fecal material of an alpaca.</title>
        <authorList>
            <person name="Miller S."/>
            <person name="Hendry M."/>
            <person name="King J."/>
            <person name="Sankaranarayanan K."/>
            <person name="Lawson P.A."/>
        </authorList>
    </citation>
    <scope>NUCLEOTIDE SEQUENCE [LARGE SCALE GENOMIC DNA]</scope>
    <source>
        <strain evidence="2 3">A1-XYC3</strain>
    </source>
</reference>
<feature type="transmembrane region" description="Helical" evidence="1">
    <location>
        <begin position="16"/>
        <end position="39"/>
    </location>
</feature>
<keyword evidence="1" id="KW-0812">Transmembrane</keyword>
<sequence>MKYTRYDLKRKNDNKAFILMILLVFILAFILGTAIFRLLTGNALGFNRGESNTNNGGIVNNSSKAVDSSSKNTGTSDKIVKYIAVQGGIYQNKENVDSEKNLLIQYGTPFTVVENGKTRVFLGVYTESHGEEIIKSLSEQKVDNSKMLFTISKNDLCDSEITEIVNANLQILNKLSEKDVKAIQTEELKKWCSSLKKVDKDSKNINLLNDIKNHVNNMPKELSKDKAAENYAYIYSILKKMSQK</sequence>
<evidence type="ECO:0000313" key="3">
    <source>
        <dbReference type="Proteomes" id="UP001281656"/>
    </source>
</evidence>
<organism evidence="2 3">
    <name type="scientific">Clostridium tanneri</name>
    <dbReference type="NCBI Taxonomy" id="3037988"/>
    <lineage>
        <taxon>Bacteria</taxon>
        <taxon>Bacillati</taxon>
        <taxon>Bacillota</taxon>
        <taxon>Clostridia</taxon>
        <taxon>Eubacteriales</taxon>
        <taxon>Clostridiaceae</taxon>
        <taxon>Clostridium</taxon>
    </lineage>
</organism>
<keyword evidence="1" id="KW-0472">Membrane</keyword>